<dbReference type="Proteomes" id="UP000285060">
    <property type="component" value="Unassembled WGS sequence"/>
</dbReference>
<evidence type="ECO:0000256" key="1">
    <source>
        <dbReference type="SAM" id="Phobius"/>
    </source>
</evidence>
<keyword evidence="1" id="KW-0472">Membrane</keyword>
<dbReference type="PANTHER" id="PTHR45856">
    <property type="entry name" value="ALPHA/BETA-HYDROLASES SUPERFAMILY PROTEIN"/>
    <property type="match status" value="1"/>
</dbReference>
<dbReference type="EMBL" id="QUSY01000019">
    <property type="protein sequence ID" value="RHY34738.1"/>
    <property type="molecule type" value="Genomic_DNA"/>
</dbReference>
<feature type="domain" description="Fungal lipase-type" evidence="2">
    <location>
        <begin position="567"/>
        <end position="723"/>
    </location>
</feature>
<feature type="transmembrane region" description="Helical" evidence="1">
    <location>
        <begin position="250"/>
        <end position="270"/>
    </location>
</feature>
<dbReference type="InterPro" id="IPR002921">
    <property type="entry name" value="Fungal_lipase-type"/>
</dbReference>
<dbReference type="VEuPathDB" id="FungiDB:H310_02860"/>
<reference evidence="3 4" key="1">
    <citation type="submission" date="2018-08" db="EMBL/GenBank/DDBJ databases">
        <title>Aphanomyces genome sequencing and annotation.</title>
        <authorList>
            <person name="Minardi D."/>
            <person name="Oidtmann B."/>
            <person name="Van Der Giezen M."/>
            <person name="Studholme D.J."/>
        </authorList>
    </citation>
    <scope>NUCLEOTIDE SEQUENCE [LARGE SCALE GENOMIC DNA]</scope>
    <source>
        <strain evidence="3 4">NJM0002</strain>
    </source>
</reference>
<dbReference type="CDD" id="cd00519">
    <property type="entry name" value="Lipase_3"/>
    <property type="match status" value="1"/>
</dbReference>
<feature type="transmembrane region" description="Helical" evidence="1">
    <location>
        <begin position="161"/>
        <end position="181"/>
    </location>
</feature>
<protein>
    <recommendedName>
        <fullName evidence="2">Fungal lipase-type domain-containing protein</fullName>
    </recommendedName>
</protein>
<organism evidence="3 4">
    <name type="scientific">Aphanomyces invadans</name>
    <dbReference type="NCBI Taxonomy" id="157072"/>
    <lineage>
        <taxon>Eukaryota</taxon>
        <taxon>Sar</taxon>
        <taxon>Stramenopiles</taxon>
        <taxon>Oomycota</taxon>
        <taxon>Saprolegniomycetes</taxon>
        <taxon>Saprolegniales</taxon>
        <taxon>Verrucalvaceae</taxon>
        <taxon>Aphanomyces</taxon>
    </lineage>
</organism>
<dbReference type="AlphaFoldDB" id="A0A3R6ZAK5"/>
<keyword evidence="1" id="KW-1133">Transmembrane helix</keyword>
<evidence type="ECO:0000259" key="2">
    <source>
        <dbReference type="Pfam" id="PF01764"/>
    </source>
</evidence>
<accession>A0A3R6ZAK5</accession>
<keyword evidence="1" id="KW-0812">Transmembrane</keyword>
<dbReference type="SUPFAM" id="SSF53474">
    <property type="entry name" value="alpha/beta-Hydrolases"/>
    <property type="match status" value="1"/>
</dbReference>
<feature type="transmembrane region" description="Helical" evidence="1">
    <location>
        <begin position="337"/>
        <end position="357"/>
    </location>
</feature>
<comment type="caution">
    <text evidence="3">The sequence shown here is derived from an EMBL/GenBank/DDBJ whole genome shotgun (WGS) entry which is preliminary data.</text>
</comment>
<dbReference type="InterPro" id="IPR051218">
    <property type="entry name" value="Sec_MonoDiacylglyc_Lipase"/>
</dbReference>
<dbReference type="Pfam" id="PF01764">
    <property type="entry name" value="Lipase_3"/>
    <property type="match status" value="1"/>
</dbReference>
<keyword evidence="4" id="KW-1185">Reference proteome</keyword>
<feature type="transmembrane region" description="Helical" evidence="1">
    <location>
        <begin position="290"/>
        <end position="311"/>
    </location>
</feature>
<dbReference type="InterPro" id="IPR029058">
    <property type="entry name" value="AB_hydrolase_fold"/>
</dbReference>
<dbReference type="PANTHER" id="PTHR45856:SF24">
    <property type="entry name" value="FUNGAL LIPASE-LIKE DOMAIN-CONTAINING PROTEIN"/>
    <property type="match status" value="1"/>
</dbReference>
<name>A0A3R6ZAK5_9STRA</name>
<dbReference type="Gene3D" id="3.40.50.1820">
    <property type="entry name" value="alpha/beta hydrolase"/>
    <property type="match status" value="1"/>
</dbReference>
<feature type="transmembrane region" description="Helical" evidence="1">
    <location>
        <begin position="124"/>
        <end position="149"/>
    </location>
</feature>
<sequence length="930" mass="103641">MKPNGTSQPALPRLYPRMELDVVVNSIQLGRSPAPLTEDPLADIETGISQDVRAQKAQDNKSDKVEAAKLTNDGSANASRRLNRGSIKLFAQRVGSLSRFKIKRLSIVSTTDLKIDALTPHDVLITYTLFNVALITGALVSIGSVVWWPSSKMAVTHSTDMNIQVTHLLIQAFTSLVCGVFTRRMHMLSPGERQPVQSTMALIAIVYGLISCGEVLFGIAFSSMYGAWVTQHHCWYEGQGSAVNVVVRNVLHSIQAVLLYAVLIGLCRCFKTDSLTNNISVANTEVELSIWPYVCYVGLRVSLGCTFRVVLDYLPMTNVVTVARLAVHSSVDVAPSIVFTCIAVSAVDGVFCGWAILEISRVRKSFRVCFVKNISKFIIAFNFFMNYNANMVFALVVCGHGVSWLVPTEYYVTESNGIRCTGATAATVGFRLTIVAWLLLSMFACLPADAIGLCGWLYSSPGSVEVKAHRVRYFMHPSDVFQTANFNIADMLKQTSSIDPRHFVLESQIEMFNFAFLAYACGHKDYSQDFLHLHNMIGNKRFGLVDHIHDPGSDTHCLIAQSGDKIVVAFRGTKSWKNFRTDFNATRREYQYDAAAVPVDTTTGEYRPQSISRVNCCKRRYPWVHEGFWTAYQTVAATVLAAIESLHHECPRPVYVTGHSLGGALAILCSLDVALKWGSTQVACTTFGCPRVGGNAFKKLFNALVPTTFRFVNGRDPICHSPLRMLWDSFTEVGTTVLLNDFGNMIINPNMLEYNMLNQGVSMEAHRLTFYQLSLLLWCSRAHARTFEPQFWPHSLQQLRLLCGHIPEVLQYLSRSSLLGAHPISEEIRLMSILHEVRQCVRPVRIRVGVFKREIACLSAKTMIDTLVGNQFVTSEAEAVEVGRIMLAKGRIKMVDSVVFNKQGHFILLNNPSPKKRRTLHVENADPRLH</sequence>
<evidence type="ECO:0000313" key="3">
    <source>
        <dbReference type="EMBL" id="RHY34738.1"/>
    </source>
</evidence>
<feature type="transmembrane region" description="Helical" evidence="1">
    <location>
        <begin position="202"/>
        <end position="230"/>
    </location>
</feature>
<dbReference type="GO" id="GO:0006629">
    <property type="term" value="P:lipid metabolic process"/>
    <property type="evidence" value="ECO:0007669"/>
    <property type="project" value="InterPro"/>
</dbReference>
<proteinExistence type="predicted"/>
<feature type="transmembrane region" description="Helical" evidence="1">
    <location>
        <begin position="377"/>
        <end position="402"/>
    </location>
</feature>
<gene>
    <name evidence="3" type="ORF">DYB32_000689</name>
</gene>
<evidence type="ECO:0000313" key="4">
    <source>
        <dbReference type="Proteomes" id="UP000285060"/>
    </source>
</evidence>